<sequence length="40" mass="4896">MAGQNRFQQLLRTTLIFYMYLQSFFHLKSLQNCIGFYLIF</sequence>
<accession>A0A2P2QGX3</accession>
<proteinExistence type="predicted"/>
<protein>
    <submittedName>
        <fullName evidence="1">Uncharacterized protein</fullName>
    </submittedName>
</protein>
<name>A0A2P2QGX3_RHIMU</name>
<organism evidence="1">
    <name type="scientific">Rhizophora mucronata</name>
    <name type="common">Asiatic mangrove</name>
    <dbReference type="NCBI Taxonomy" id="61149"/>
    <lineage>
        <taxon>Eukaryota</taxon>
        <taxon>Viridiplantae</taxon>
        <taxon>Streptophyta</taxon>
        <taxon>Embryophyta</taxon>
        <taxon>Tracheophyta</taxon>
        <taxon>Spermatophyta</taxon>
        <taxon>Magnoliopsida</taxon>
        <taxon>eudicotyledons</taxon>
        <taxon>Gunneridae</taxon>
        <taxon>Pentapetalae</taxon>
        <taxon>rosids</taxon>
        <taxon>fabids</taxon>
        <taxon>Malpighiales</taxon>
        <taxon>Rhizophoraceae</taxon>
        <taxon>Rhizophora</taxon>
    </lineage>
</organism>
<dbReference type="AlphaFoldDB" id="A0A2P2QGX3"/>
<reference evidence="1" key="1">
    <citation type="submission" date="2018-02" db="EMBL/GenBank/DDBJ databases">
        <title>Rhizophora mucronata_Transcriptome.</title>
        <authorList>
            <person name="Meera S.P."/>
            <person name="Sreeshan A."/>
            <person name="Augustine A."/>
        </authorList>
    </citation>
    <scope>NUCLEOTIDE SEQUENCE</scope>
    <source>
        <tissue evidence="1">Leaf</tissue>
    </source>
</reference>
<evidence type="ECO:0000313" key="1">
    <source>
        <dbReference type="EMBL" id="MBX66155.1"/>
    </source>
</evidence>
<dbReference type="EMBL" id="GGEC01085671">
    <property type="protein sequence ID" value="MBX66155.1"/>
    <property type="molecule type" value="Transcribed_RNA"/>
</dbReference>